<evidence type="ECO:0000313" key="2">
    <source>
        <dbReference type="EnsemblPlants" id="TraesCS2A02G257800.2"/>
    </source>
</evidence>
<dbReference type="Proteomes" id="UP000019116">
    <property type="component" value="Chromosome 2A"/>
</dbReference>
<proteinExistence type="predicted"/>
<name>A0A3B6AZ30_WHEAT</name>
<dbReference type="Gramene" id="TraesCS2A03G0628000.2">
    <property type="protein sequence ID" value="TraesCS2A03G0628000.2.CDS"/>
    <property type="gene ID" value="TraesCS2A03G0628000"/>
</dbReference>
<evidence type="ECO:0000313" key="3">
    <source>
        <dbReference type="Proteomes" id="UP000019116"/>
    </source>
</evidence>
<reference evidence="2" key="2">
    <citation type="submission" date="2018-10" db="UniProtKB">
        <authorList>
            <consortium name="EnsemblPlants"/>
        </authorList>
    </citation>
    <scope>IDENTIFICATION</scope>
</reference>
<sequence>MEKESLVADAGPSRYLVTSMLDSLAEFRNIPFYTNNLKYPWEEDEEEIKANEYDGIDYNKVSSKPWPSMPYRSSKRRGGRGSNSVDPQHGKWPHRKKVDSPQPLLTSEEVLRVRLDMYNLKESQNSEESLFNCLTSKEELKVNFPHTMTYYYHSIRDGLKAKSYPHFFHQFVGKFSSPCCNYIEPTTLEGDLQYIDFFDKLMESARYRETKDGVLAKAIVIANKFFQKMLFFQIRIAVDEYLQLMHHLEKMAQRHKLYYYIVHEELIEKKERKAIFKHIQEGRVRLFYDLTEFAALELEDCEYTVQDTVERLKELTGGKSPPKKSIKDGTYKRRICNEIDKLFPREIELYTSFLKQKMKTAEEHNGTCERFRSLSNFESREKELELSMCVTCYFSVKGFVYDTAEGT</sequence>
<gene>
    <name evidence="2" type="primary">LOC123188815</name>
</gene>
<reference evidence="2" key="1">
    <citation type="submission" date="2018-08" db="EMBL/GenBank/DDBJ databases">
        <authorList>
            <person name="Rossello M."/>
        </authorList>
    </citation>
    <scope>NUCLEOTIDE SEQUENCE [LARGE SCALE GENOMIC DNA]</scope>
    <source>
        <strain evidence="2">cv. Chinese Spring</strain>
    </source>
</reference>
<dbReference type="AlphaFoldDB" id="A0A3B6AZ30"/>
<organism evidence="2">
    <name type="scientific">Triticum aestivum</name>
    <name type="common">Wheat</name>
    <dbReference type="NCBI Taxonomy" id="4565"/>
    <lineage>
        <taxon>Eukaryota</taxon>
        <taxon>Viridiplantae</taxon>
        <taxon>Streptophyta</taxon>
        <taxon>Embryophyta</taxon>
        <taxon>Tracheophyta</taxon>
        <taxon>Spermatophyta</taxon>
        <taxon>Magnoliopsida</taxon>
        <taxon>Liliopsida</taxon>
        <taxon>Poales</taxon>
        <taxon>Poaceae</taxon>
        <taxon>BOP clade</taxon>
        <taxon>Pooideae</taxon>
        <taxon>Triticodae</taxon>
        <taxon>Triticeae</taxon>
        <taxon>Triticinae</taxon>
        <taxon>Triticum</taxon>
    </lineage>
</organism>
<protein>
    <submittedName>
        <fullName evidence="2">Uncharacterized protein</fullName>
    </submittedName>
</protein>
<dbReference type="EnsemblPlants" id="TraesCS2A02G257800.2">
    <property type="protein sequence ID" value="TraesCS2A02G257800.2"/>
    <property type="gene ID" value="TraesCS2A02G257800"/>
</dbReference>
<dbReference type="Gramene" id="TraesCS2A02G257800.2">
    <property type="protein sequence ID" value="TraesCS2A02G257800.2"/>
    <property type="gene ID" value="TraesCS2A02G257800"/>
</dbReference>
<evidence type="ECO:0000256" key="1">
    <source>
        <dbReference type="SAM" id="MobiDB-lite"/>
    </source>
</evidence>
<accession>A0A3B6AZ30</accession>
<keyword evidence="3" id="KW-1185">Reference proteome</keyword>
<feature type="region of interest" description="Disordered" evidence="1">
    <location>
        <begin position="67"/>
        <end position="103"/>
    </location>
</feature>
<dbReference type="OrthoDB" id="626749at2759"/>